<dbReference type="InterPro" id="IPR037401">
    <property type="entry name" value="SnoaL-like"/>
</dbReference>
<reference evidence="3 4" key="1">
    <citation type="submission" date="2019-07" db="EMBL/GenBank/DDBJ databases">
        <title>New species of Amycolatopsis and Streptomyces.</title>
        <authorList>
            <person name="Duangmal K."/>
            <person name="Teo W.F.A."/>
            <person name="Lipun K."/>
        </authorList>
    </citation>
    <scope>NUCLEOTIDE SEQUENCE [LARGE SCALE GENOMIC DNA]</scope>
    <source>
        <strain evidence="3 4">JCM 30562</strain>
    </source>
</reference>
<organism evidence="3 4">
    <name type="scientific">Amycolatopsis acidiphila</name>
    <dbReference type="NCBI Taxonomy" id="715473"/>
    <lineage>
        <taxon>Bacteria</taxon>
        <taxon>Bacillati</taxon>
        <taxon>Actinomycetota</taxon>
        <taxon>Actinomycetes</taxon>
        <taxon>Pseudonocardiales</taxon>
        <taxon>Pseudonocardiaceae</taxon>
        <taxon>Amycolatopsis</taxon>
    </lineage>
</organism>
<feature type="region of interest" description="Disordered" evidence="1">
    <location>
        <begin position="1"/>
        <end position="25"/>
    </location>
</feature>
<dbReference type="EMBL" id="VJZA01000096">
    <property type="protein sequence ID" value="TVT16803.1"/>
    <property type="molecule type" value="Genomic_DNA"/>
</dbReference>
<dbReference type="RefSeq" id="WP_144644189.1">
    <property type="nucleotide sequence ID" value="NZ_BNAX01000001.1"/>
</dbReference>
<keyword evidence="4" id="KW-1185">Reference proteome</keyword>
<evidence type="ECO:0000313" key="3">
    <source>
        <dbReference type="EMBL" id="TVT16803.1"/>
    </source>
</evidence>
<protein>
    <submittedName>
        <fullName evidence="3">Nuclear transport factor 2 family protein</fullName>
    </submittedName>
</protein>
<dbReference type="Gene3D" id="3.10.450.50">
    <property type="match status" value="1"/>
</dbReference>
<dbReference type="SUPFAM" id="SSF54427">
    <property type="entry name" value="NTF2-like"/>
    <property type="match status" value="1"/>
</dbReference>
<evidence type="ECO:0000256" key="1">
    <source>
        <dbReference type="SAM" id="MobiDB-lite"/>
    </source>
</evidence>
<evidence type="ECO:0000313" key="4">
    <source>
        <dbReference type="Proteomes" id="UP000318578"/>
    </source>
</evidence>
<accession>A0A557ZXQ4</accession>
<proteinExistence type="predicted"/>
<feature type="domain" description="SnoaL-like" evidence="2">
    <location>
        <begin position="26"/>
        <end position="100"/>
    </location>
</feature>
<gene>
    <name evidence="3" type="ORF">FNH06_33935</name>
</gene>
<dbReference type="OrthoDB" id="3827503at2"/>
<name>A0A557ZXQ4_9PSEU</name>
<comment type="caution">
    <text evidence="3">The sequence shown here is derived from an EMBL/GenBank/DDBJ whole genome shotgun (WGS) entry which is preliminary data.</text>
</comment>
<dbReference type="InterPro" id="IPR032710">
    <property type="entry name" value="NTF2-like_dom_sf"/>
</dbReference>
<dbReference type="Pfam" id="PF12680">
    <property type="entry name" value="SnoaL_2"/>
    <property type="match status" value="1"/>
</dbReference>
<evidence type="ECO:0000259" key="2">
    <source>
        <dbReference type="Pfam" id="PF12680"/>
    </source>
</evidence>
<dbReference type="Proteomes" id="UP000318578">
    <property type="component" value="Unassembled WGS sequence"/>
</dbReference>
<sequence length="141" mass="15211">MAGRRAAPSATADPRPRRGPPRRRRRRYASALEAGDTEAVVATFAPDGYFREPIGRHYTHTGTPALRSFFTSCFSAGGGIGLQHCAVTDDGTRCAVEYNCVRWGEHDLPPQAGLSVCERGPDGLLAAVRVYDDVEGPLARP</sequence>
<dbReference type="AlphaFoldDB" id="A0A557ZXQ4"/>